<proteinExistence type="inferred from homology"/>
<keyword evidence="9 14" id="KW-1133">Transmembrane helix</keyword>
<evidence type="ECO:0000256" key="9">
    <source>
        <dbReference type="ARBA" id="ARBA00022989"/>
    </source>
</evidence>
<dbReference type="GO" id="GO:0012505">
    <property type="term" value="C:endomembrane system"/>
    <property type="evidence" value="ECO:0007669"/>
    <property type="project" value="UniProtKB-SubCell"/>
</dbReference>
<dbReference type="Gene3D" id="2.140.10.30">
    <property type="entry name" value="Dipeptidylpeptidase IV, N-terminal domain"/>
    <property type="match status" value="1"/>
</dbReference>
<keyword evidence="8" id="KW-0735">Signal-anchor</keyword>
<feature type="domain" description="Peptidase S9 prolyl oligopeptidase catalytic" evidence="15">
    <location>
        <begin position="607"/>
        <end position="809"/>
    </location>
</feature>
<evidence type="ECO:0000256" key="3">
    <source>
        <dbReference type="ARBA" id="ARBA00022438"/>
    </source>
</evidence>
<dbReference type="Pfam" id="PF00930">
    <property type="entry name" value="DPPIV_N"/>
    <property type="match status" value="1"/>
</dbReference>
<evidence type="ECO:0000256" key="4">
    <source>
        <dbReference type="ARBA" id="ARBA00022670"/>
    </source>
</evidence>
<evidence type="ECO:0000256" key="5">
    <source>
        <dbReference type="ARBA" id="ARBA00022692"/>
    </source>
</evidence>
<evidence type="ECO:0000256" key="14">
    <source>
        <dbReference type="SAM" id="Phobius"/>
    </source>
</evidence>
<keyword evidence="4" id="KW-0645">Protease</keyword>
<dbReference type="OrthoDB" id="16520at2759"/>
<dbReference type="GO" id="GO:0008239">
    <property type="term" value="F:dipeptidyl-peptidase activity"/>
    <property type="evidence" value="ECO:0007669"/>
    <property type="project" value="TreeGrafter"/>
</dbReference>
<evidence type="ECO:0000256" key="13">
    <source>
        <dbReference type="ARBA" id="ARBA00072929"/>
    </source>
</evidence>
<accession>A0A9N9WEP2</accession>
<gene>
    <name evidence="17" type="ORF">DIATSA_LOCUS9419</name>
</gene>
<dbReference type="FunFam" id="3.40.50.1820:FF:000003">
    <property type="entry name" value="Dipeptidyl peptidase 4"/>
    <property type="match status" value="1"/>
</dbReference>
<dbReference type="GO" id="GO:0008236">
    <property type="term" value="F:serine-type peptidase activity"/>
    <property type="evidence" value="ECO:0007669"/>
    <property type="project" value="UniProtKB-KW"/>
</dbReference>
<dbReference type="SUPFAM" id="SSF82171">
    <property type="entry name" value="DPP6 N-terminal domain-like"/>
    <property type="match status" value="1"/>
</dbReference>
<keyword evidence="7" id="KW-0720">Serine protease</keyword>
<evidence type="ECO:0000256" key="6">
    <source>
        <dbReference type="ARBA" id="ARBA00022801"/>
    </source>
</evidence>
<dbReference type="Pfam" id="PF00326">
    <property type="entry name" value="Peptidase_S9"/>
    <property type="match status" value="1"/>
</dbReference>
<feature type="domain" description="Dipeptidylpeptidase IV N-terminal" evidence="16">
    <location>
        <begin position="164"/>
        <end position="531"/>
    </location>
</feature>
<feature type="transmembrane region" description="Helical" evidence="14">
    <location>
        <begin position="28"/>
        <end position="51"/>
    </location>
</feature>
<organism evidence="17 18">
    <name type="scientific">Diatraea saccharalis</name>
    <name type="common">sugarcane borer</name>
    <dbReference type="NCBI Taxonomy" id="40085"/>
    <lineage>
        <taxon>Eukaryota</taxon>
        <taxon>Metazoa</taxon>
        <taxon>Ecdysozoa</taxon>
        <taxon>Arthropoda</taxon>
        <taxon>Hexapoda</taxon>
        <taxon>Insecta</taxon>
        <taxon>Pterygota</taxon>
        <taxon>Neoptera</taxon>
        <taxon>Endopterygota</taxon>
        <taxon>Lepidoptera</taxon>
        <taxon>Glossata</taxon>
        <taxon>Ditrysia</taxon>
        <taxon>Pyraloidea</taxon>
        <taxon>Crambidae</taxon>
        <taxon>Crambinae</taxon>
        <taxon>Diatraea</taxon>
    </lineage>
</organism>
<keyword evidence="11" id="KW-0325">Glycoprotein</keyword>
<evidence type="ECO:0000256" key="10">
    <source>
        <dbReference type="ARBA" id="ARBA00023136"/>
    </source>
</evidence>
<keyword evidence="3" id="KW-0031">Aminopeptidase</keyword>
<dbReference type="GO" id="GO:0004177">
    <property type="term" value="F:aminopeptidase activity"/>
    <property type="evidence" value="ECO:0007669"/>
    <property type="project" value="UniProtKB-KW"/>
</dbReference>
<dbReference type="InterPro" id="IPR050278">
    <property type="entry name" value="Serine_Prot_S9B/DPPIV"/>
</dbReference>
<evidence type="ECO:0000313" key="17">
    <source>
        <dbReference type="EMBL" id="CAG9791830.1"/>
    </source>
</evidence>
<dbReference type="AlphaFoldDB" id="A0A9N9WEP2"/>
<sequence>MAQENSNSTMEMGTSDQVLVASKRKKTLTYTIGGLAMVVVVAVVVTLVVVLSGNEGDAQPIVSTTVVPTTPISTTAAPIISTSTAPPEPTPAPEEEDLLDLESIINGVFTPATFNGTWTSGNDVLFRSANGDLVLYDVDSNSTLLLISNTSQLLQQSSRVTVLSKDGELVMLAHNVIPIFRYSFYAHYTAVNKFSGDHTIILPPGTNASQAFLQNFQWGPTGTSLAYVYENNIYYQPNITSEPELITDTGEPNVIYNGIPDWVYEEEVFSSSNAMWFSADGTKLAYVTFNDTEVRRMKVPHYGVPGSVDYQYTQHHELRYPKPGTINPTVFVTLRDLDSTVESVYNAPTDLNEPILKSVQFVNNNAIAIMWTNRVQTQLLVTLCPFEGTCSQIFTYTETNGWIDNIPFIFNQAGNAFITILPQFVNGRLFKQIVQISDINASMWTASGRTKTPHTVTKILKWTSDDVVWYEATHVNDTAQQHVYSVSASSEVVCFTCNVSRTDGGECLYNEGSLSEDGARIAINCAGPHIPQTLIYNTDGTRLATWDTNEEISSLLDGHSIPQTVRITLPSADIQLQVPSDYLNRTNVPLLVYVYGGPDTALVTRQWNIDWGTSLVARWGIAIAHIDGRGSGLRGVENMFTINRKLGTYEIEDQIAVTRYLQQHHSWIDSNRTCIWGWSYGGYASSLALARGGEVFRCAAAVAPVVDWRFYDTIYTERYMGLPSENAAGYAQSSLLTDDVVEAFRNKRYMLIHGTADDNVHFQHSMLISRLLQRRNVYFTQMTYTDEDHALTGVRPHLYHGLEKFLQENML</sequence>
<evidence type="ECO:0000313" key="18">
    <source>
        <dbReference type="Proteomes" id="UP001153714"/>
    </source>
</evidence>
<evidence type="ECO:0000256" key="12">
    <source>
        <dbReference type="ARBA" id="ARBA00037847"/>
    </source>
</evidence>
<evidence type="ECO:0000256" key="11">
    <source>
        <dbReference type="ARBA" id="ARBA00023180"/>
    </source>
</evidence>
<dbReference type="GO" id="GO:0006508">
    <property type="term" value="P:proteolysis"/>
    <property type="evidence" value="ECO:0007669"/>
    <property type="project" value="UniProtKB-KW"/>
</dbReference>
<dbReference type="Gene3D" id="3.40.50.1820">
    <property type="entry name" value="alpha/beta hydrolase"/>
    <property type="match status" value="1"/>
</dbReference>
<evidence type="ECO:0000256" key="2">
    <source>
        <dbReference type="ARBA" id="ARBA00010036"/>
    </source>
</evidence>
<protein>
    <recommendedName>
        <fullName evidence="13">Venom dipeptidyl peptidase 4</fullName>
    </recommendedName>
</protein>
<dbReference type="InterPro" id="IPR001375">
    <property type="entry name" value="Peptidase_S9_cat"/>
</dbReference>
<dbReference type="SUPFAM" id="SSF53474">
    <property type="entry name" value="alpha/beta-Hydrolases"/>
    <property type="match status" value="1"/>
</dbReference>
<keyword evidence="6" id="KW-0378">Hydrolase</keyword>
<comment type="similarity">
    <text evidence="2">Belongs to the peptidase S9B family. DPPIV subfamily.</text>
</comment>
<keyword evidence="18" id="KW-1185">Reference proteome</keyword>
<dbReference type="InterPro" id="IPR002469">
    <property type="entry name" value="Peptidase_S9B_N"/>
</dbReference>
<keyword evidence="5 14" id="KW-0812">Transmembrane</keyword>
<evidence type="ECO:0000259" key="16">
    <source>
        <dbReference type="Pfam" id="PF00930"/>
    </source>
</evidence>
<dbReference type="PANTHER" id="PTHR11731:SF200">
    <property type="entry name" value="DIPEPTIDYL PEPTIDASE 10, ISOFORM B"/>
    <property type="match status" value="1"/>
</dbReference>
<reference evidence="17" key="1">
    <citation type="submission" date="2021-12" db="EMBL/GenBank/DDBJ databases">
        <authorList>
            <person name="King R."/>
        </authorList>
    </citation>
    <scope>NUCLEOTIDE SEQUENCE</scope>
</reference>
<comment type="subcellular location">
    <subcellularLocation>
        <location evidence="12">Endomembrane system</location>
        <topology evidence="12">Single-pass membrane protein</topology>
    </subcellularLocation>
    <subcellularLocation>
        <location evidence="1">Membrane</location>
        <topology evidence="1">Single-pass type II membrane protein</topology>
    </subcellularLocation>
</comment>
<dbReference type="EMBL" id="OU893335">
    <property type="protein sequence ID" value="CAG9791830.1"/>
    <property type="molecule type" value="Genomic_DNA"/>
</dbReference>
<keyword evidence="10 14" id="KW-0472">Membrane</keyword>
<evidence type="ECO:0000256" key="8">
    <source>
        <dbReference type="ARBA" id="ARBA00022968"/>
    </source>
</evidence>
<dbReference type="InterPro" id="IPR029058">
    <property type="entry name" value="AB_hydrolase_fold"/>
</dbReference>
<reference evidence="17" key="2">
    <citation type="submission" date="2022-10" db="EMBL/GenBank/DDBJ databases">
        <authorList>
            <consortium name="ENA_rothamsted_submissions"/>
            <consortium name="culmorum"/>
            <person name="King R."/>
        </authorList>
    </citation>
    <scope>NUCLEOTIDE SEQUENCE</scope>
</reference>
<dbReference type="PANTHER" id="PTHR11731">
    <property type="entry name" value="PROTEASE FAMILY S9B,C DIPEPTIDYL-PEPTIDASE IV-RELATED"/>
    <property type="match status" value="1"/>
</dbReference>
<dbReference type="GO" id="GO:0005886">
    <property type="term" value="C:plasma membrane"/>
    <property type="evidence" value="ECO:0007669"/>
    <property type="project" value="TreeGrafter"/>
</dbReference>
<evidence type="ECO:0000256" key="7">
    <source>
        <dbReference type="ARBA" id="ARBA00022825"/>
    </source>
</evidence>
<name>A0A9N9WEP2_9NEOP</name>
<evidence type="ECO:0000256" key="1">
    <source>
        <dbReference type="ARBA" id="ARBA00004606"/>
    </source>
</evidence>
<dbReference type="Proteomes" id="UP001153714">
    <property type="component" value="Chromosome 4"/>
</dbReference>
<evidence type="ECO:0000259" key="15">
    <source>
        <dbReference type="Pfam" id="PF00326"/>
    </source>
</evidence>